<evidence type="ECO:0000256" key="7">
    <source>
        <dbReference type="ARBA" id="ARBA00023315"/>
    </source>
</evidence>
<feature type="active site" description="Nucleophile" evidence="9">
    <location>
        <position position="394"/>
    </location>
</feature>
<comment type="subunit">
    <text evidence="11">This enzyme consists of two polypeptide chains, which are synthesized in precursor form from a single polypeptide.</text>
</comment>
<dbReference type="InterPro" id="IPR000101">
    <property type="entry name" value="GGT_peptidase"/>
</dbReference>
<feature type="binding site" evidence="10">
    <location>
        <begin position="458"/>
        <end position="459"/>
    </location>
    <ligand>
        <name>L-glutamate</name>
        <dbReference type="ChEBI" id="CHEBI:29985"/>
    </ligand>
</feature>
<comment type="catalytic activity">
    <reaction evidence="2 11">
        <text>glutathione + H2O = L-cysteinylglycine + L-glutamate</text>
        <dbReference type="Rhea" id="RHEA:28807"/>
        <dbReference type="ChEBI" id="CHEBI:15377"/>
        <dbReference type="ChEBI" id="CHEBI:29985"/>
        <dbReference type="ChEBI" id="CHEBI:57925"/>
        <dbReference type="ChEBI" id="CHEBI:61694"/>
        <dbReference type="EC" id="3.4.19.13"/>
    </reaction>
</comment>
<dbReference type="EC" id="3.4.19.13" evidence="11"/>
<keyword evidence="6 11" id="KW-0865">Zymogen</keyword>
<evidence type="ECO:0000256" key="6">
    <source>
        <dbReference type="ARBA" id="ARBA00023145"/>
    </source>
</evidence>
<dbReference type="PANTHER" id="PTHR43199">
    <property type="entry name" value="GLUTATHIONE HYDROLASE"/>
    <property type="match status" value="1"/>
</dbReference>
<feature type="signal peptide" evidence="12">
    <location>
        <begin position="1"/>
        <end position="18"/>
    </location>
</feature>
<dbReference type="PRINTS" id="PR01210">
    <property type="entry name" value="GGTRANSPTASE"/>
</dbReference>
<reference evidence="13" key="2">
    <citation type="journal article" date="2020" name="Microorganisms">
        <title>Osmotic Adaptation and Compatible Solute Biosynthesis of Phototrophic Bacteria as Revealed from Genome Analyses.</title>
        <authorList>
            <person name="Imhoff J.F."/>
            <person name="Rahn T."/>
            <person name="Kunzel S."/>
            <person name="Keller A."/>
            <person name="Neulinger S.C."/>
        </authorList>
    </citation>
    <scope>NUCLEOTIDE SEQUENCE</scope>
    <source>
        <strain evidence="13">LMG 28126</strain>
    </source>
</reference>
<protein>
    <recommendedName>
        <fullName evidence="11">Glutathione hydrolase proenzyme</fullName>
        <ecNumber evidence="11">2.3.2.2</ecNumber>
        <ecNumber evidence="11">3.4.19.13</ecNumber>
    </recommendedName>
    <component>
        <recommendedName>
            <fullName evidence="11">Glutathione hydrolase large chain</fullName>
        </recommendedName>
    </component>
    <component>
        <recommendedName>
            <fullName evidence="11">Glutathione hydrolase small chain</fullName>
        </recommendedName>
    </component>
</protein>
<comment type="catalytic activity">
    <reaction evidence="8 11">
        <text>an N-terminal (5-L-glutamyl)-[peptide] + an alpha-amino acid = 5-L-glutamyl amino acid + an N-terminal L-alpha-aminoacyl-[peptide]</text>
        <dbReference type="Rhea" id="RHEA:23904"/>
        <dbReference type="Rhea" id="RHEA-COMP:9780"/>
        <dbReference type="Rhea" id="RHEA-COMP:9795"/>
        <dbReference type="ChEBI" id="CHEBI:77644"/>
        <dbReference type="ChEBI" id="CHEBI:78597"/>
        <dbReference type="ChEBI" id="CHEBI:78599"/>
        <dbReference type="ChEBI" id="CHEBI:78608"/>
        <dbReference type="EC" id="2.3.2.2"/>
    </reaction>
</comment>
<keyword evidence="12" id="KW-0732">Signal</keyword>
<dbReference type="Gene3D" id="3.60.20.40">
    <property type="match status" value="1"/>
</dbReference>
<dbReference type="Proteomes" id="UP000706333">
    <property type="component" value="Unassembled WGS sequence"/>
</dbReference>
<evidence type="ECO:0000256" key="1">
    <source>
        <dbReference type="ARBA" id="ARBA00001049"/>
    </source>
</evidence>
<feature type="binding site" evidence="10">
    <location>
        <position position="480"/>
    </location>
    <ligand>
        <name>L-glutamate</name>
        <dbReference type="ChEBI" id="CHEBI:29985"/>
    </ligand>
</feature>
<keyword evidence="4 11" id="KW-0808">Transferase</keyword>
<dbReference type="SUPFAM" id="SSF56235">
    <property type="entry name" value="N-terminal nucleophile aminohydrolases (Ntn hydrolases)"/>
    <property type="match status" value="1"/>
</dbReference>
<dbReference type="EMBL" id="NHSD01000130">
    <property type="protein sequence ID" value="MBK5926471.1"/>
    <property type="molecule type" value="Genomic_DNA"/>
</dbReference>
<dbReference type="PANTHER" id="PTHR43199:SF1">
    <property type="entry name" value="GLUTATHIONE HYDROLASE PROENZYME"/>
    <property type="match status" value="1"/>
</dbReference>
<accession>A0A934TJ75</accession>
<dbReference type="InterPro" id="IPR051792">
    <property type="entry name" value="GGT_bact"/>
</dbReference>
<evidence type="ECO:0000256" key="3">
    <source>
        <dbReference type="ARBA" id="ARBA00009381"/>
    </source>
</evidence>
<evidence type="ECO:0000256" key="5">
    <source>
        <dbReference type="ARBA" id="ARBA00022801"/>
    </source>
</evidence>
<proteinExistence type="inferred from homology"/>
<feature type="binding site" evidence="10">
    <location>
        <position position="434"/>
    </location>
    <ligand>
        <name>L-glutamate</name>
        <dbReference type="ChEBI" id="CHEBI:29985"/>
    </ligand>
</feature>
<sequence length="573" mass="59386">MRHSLAAAFVIAAAPALGQATQDFPEGTIAVAPRAAVQARDFMVVAAHPLASRAGYDVLAAGGSAADAAVAVQAMLTLVEPQSSGLGGGGFLLHWDAASAELTTYDARERAPLAAGPEYWLDAEGAPVAFWDAVVGGRSVGVPGTPLLLETIHARHGRLPWGDLFAAAIASAEAGFPVSARLAGAIANARALDRFAPARELFFDADGAPLAEGAVMRNRALAASLRTLAAEGAAPFHSGAIARDILATVRGAENPGMLSMQDMESYRVIARDPVCMDYRGHRVCGMGPPSSGALTVGQILGMLEGVDLRALGPGPQSTHLFLEAARLAFADRALYMADADFVDMPEGLLDRAYLADRAALIDPATSMGVAAPGTPPWEEARARAPHTDPEHGGTTHFVIVDGDGNMVSATTTIEQGFGSRLMTGGFLLNNELTDFARAPMADGRPVANRVEGGKRPRSSMSPTIVLRDGAPVILLGSPGGAAIIHYTAQAIIAMLDWDLDPQAATALAHAVTFNGPVSIEATPDAEARAEALAARGHEVTVRDLNSGLHIIRITDDGLLGGADPRREGRAMGD</sequence>
<dbReference type="AlphaFoldDB" id="A0A934TJ75"/>
<evidence type="ECO:0000256" key="9">
    <source>
        <dbReference type="PIRSR" id="PIRSR600101-1"/>
    </source>
</evidence>
<evidence type="ECO:0000256" key="4">
    <source>
        <dbReference type="ARBA" id="ARBA00022679"/>
    </source>
</evidence>
<comment type="pathway">
    <text evidence="11">Sulfur metabolism; glutathione metabolism.</text>
</comment>
<keyword evidence="11" id="KW-0317">Glutathione biosynthesis</keyword>
<dbReference type="InterPro" id="IPR043138">
    <property type="entry name" value="GGT_lsub"/>
</dbReference>
<dbReference type="NCBIfam" id="TIGR00066">
    <property type="entry name" value="g_glut_trans"/>
    <property type="match status" value="1"/>
</dbReference>
<reference evidence="13" key="1">
    <citation type="submission" date="2017-05" db="EMBL/GenBank/DDBJ databases">
        <authorList>
            <person name="Imhoff J.F."/>
            <person name="Rahn T."/>
            <person name="Kuenzel S."/>
            <person name="Neulinger S.C."/>
        </authorList>
    </citation>
    <scope>NUCLEOTIDE SEQUENCE</scope>
    <source>
        <strain evidence="13">LMG 28126</strain>
    </source>
</reference>
<gene>
    <name evidence="13" type="ORF">CCR87_03720</name>
</gene>
<dbReference type="Pfam" id="PF01019">
    <property type="entry name" value="G_glu_transpept"/>
    <property type="match status" value="1"/>
</dbReference>
<comment type="catalytic activity">
    <reaction evidence="1 11">
        <text>an S-substituted glutathione + H2O = an S-substituted L-cysteinylglycine + L-glutamate</text>
        <dbReference type="Rhea" id="RHEA:59468"/>
        <dbReference type="ChEBI" id="CHEBI:15377"/>
        <dbReference type="ChEBI" id="CHEBI:29985"/>
        <dbReference type="ChEBI" id="CHEBI:90779"/>
        <dbReference type="ChEBI" id="CHEBI:143103"/>
        <dbReference type="EC" id="3.4.19.13"/>
    </reaction>
</comment>
<dbReference type="InterPro" id="IPR043137">
    <property type="entry name" value="GGT_ssub_C"/>
</dbReference>
<evidence type="ECO:0000256" key="10">
    <source>
        <dbReference type="PIRSR" id="PIRSR600101-2"/>
    </source>
</evidence>
<dbReference type="GO" id="GO:0006750">
    <property type="term" value="P:glutathione biosynthetic process"/>
    <property type="evidence" value="ECO:0007669"/>
    <property type="project" value="UniProtKB-KW"/>
</dbReference>
<organism evidence="13 14">
    <name type="scientific">Rhodobaculum claviforme</name>
    <dbReference type="NCBI Taxonomy" id="1549854"/>
    <lineage>
        <taxon>Bacteria</taxon>
        <taxon>Pseudomonadati</taxon>
        <taxon>Pseudomonadota</taxon>
        <taxon>Alphaproteobacteria</taxon>
        <taxon>Rhodobacterales</taxon>
        <taxon>Paracoccaceae</taxon>
        <taxon>Rhodobaculum</taxon>
    </lineage>
</organism>
<dbReference type="InterPro" id="IPR029055">
    <property type="entry name" value="Ntn_hydrolases_N"/>
</dbReference>
<name>A0A934TJ75_9RHOB</name>
<keyword evidence="14" id="KW-1185">Reference proteome</keyword>
<dbReference type="RefSeq" id="WP_201156240.1">
    <property type="nucleotide sequence ID" value="NZ_NHSD01000130.1"/>
</dbReference>
<evidence type="ECO:0000256" key="11">
    <source>
        <dbReference type="RuleBase" id="RU368036"/>
    </source>
</evidence>
<comment type="PTM">
    <text evidence="11">Cleaved by autocatalysis into a large and a small subunit.</text>
</comment>
<dbReference type="GO" id="GO:0006751">
    <property type="term" value="P:glutathione catabolic process"/>
    <property type="evidence" value="ECO:0007669"/>
    <property type="project" value="UniProtKB-UniRule"/>
</dbReference>
<keyword evidence="7 11" id="KW-0012">Acyltransferase</keyword>
<dbReference type="EC" id="2.3.2.2" evidence="11"/>
<dbReference type="Gene3D" id="1.10.246.130">
    <property type="match status" value="1"/>
</dbReference>
<comment type="similarity">
    <text evidence="3 11">Belongs to the gamma-glutamyltransferase family.</text>
</comment>
<keyword evidence="5 11" id="KW-0378">Hydrolase</keyword>
<evidence type="ECO:0000256" key="12">
    <source>
        <dbReference type="SAM" id="SignalP"/>
    </source>
</evidence>
<evidence type="ECO:0000313" key="14">
    <source>
        <dbReference type="Proteomes" id="UP000706333"/>
    </source>
</evidence>
<evidence type="ECO:0000256" key="8">
    <source>
        <dbReference type="ARBA" id="ARBA00047417"/>
    </source>
</evidence>
<evidence type="ECO:0000313" key="13">
    <source>
        <dbReference type="EMBL" id="MBK5926471.1"/>
    </source>
</evidence>
<dbReference type="GO" id="GO:0103068">
    <property type="term" value="F:leukotriene C4 gamma-glutamyl transferase activity"/>
    <property type="evidence" value="ECO:0007669"/>
    <property type="project" value="UniProtKB-EC"/>
</dbReference>
<comment type="caution">
    <text evidence="13">The sequence shown here is derived from an EMBL/GenBank/DDBJ whole genome shotgun (WGS) entry which is preliminary data.</text>
</comment>
<dbReference type="GO" id="GO:0036374">
    <property type="term" value="F:glutathione hydrolase activity"/>
    <property type="evidence" value="ECO:0007669"/>
    <property type="project" value="UniProtKB-UniRule"/>
</dbReference>
<feature type="binding site" evidence="10">
    <location>
        <position position="108"/>
    </location>
    <ligand>
        <name>L-glutamate</name>
        <dbReference type="ChEBI" id="CHEBI:29985"/>
    </ligand>
</feature>
<evidence type="ECO:0000256" key="2">
    <source>
        <dbReference type="ARBA" id="ARBA00001089"/>
    </source>
</evidence>
<feature type="chain" id="PRO_5037290521" description="Glutathione hydrolase proenzyme" evidence="12">
    <location>
        <begin position="19"/>
        <end position="573"/>
    </location>
</feature>